<organism evidence="2 3">
    <name type="scientific">Draconibacterium orientale</name>
    <dbReference type="NCBI Taxonomy" id="1168034"/>
    <lineage>
        <taxon>Bacteria</taxon>
        <taxon>Pseudomonadati</taxon>
        <taxon>Bacteroidota</taxon>
        <taxon>Bacteroidia</taxon>
        <taxon>Marinilabiliales</taxon>
        <taxon>Prolixibacteraceae</taxon>
        <taxon>Draconibacterium</taxon>
    </lineage>
</organism>
<sequence>MTKIILPAAGLSAKVATAFACSTTGIWVAPLGRSQLPGVTTQKLRQVTAAIPAGGPVALLSGHLFCYCTAASLPRPRRFGASRGLSAATLIMFRGIFTGVSF</sequence>
<evidence type="ECO:0000313" key="2">
    <source>
        <dbReference type="EMBL" id="AHW61925.1"/>
    </source>
</evidence>
<protein>
    <submittedName>
        <fullName evidence="2">Uncharacterized protein</fullName>
    </submittedName>
</protein>
<gene>
    <name evidence="2" type="ORF">FH5T_11145</name>
</gene>
<keyword evidence="1" id="KW-0732">Signal</keyword>
<evidence type="ECO:0000256" key="1">
    <source>
        <dbReference type="SAM" id="SignalP"/>
    </source>
</evidence>
<evidence type="ECO:0000313" key="3">
    <source>
        <dbReference type="Proteomes" id="UP000023772"/>
    </source>
</evidence>
<proteinExistence type="predicted"/>
<dbReference type="Proteomes" id="UP000023772">
    <property type="component" value="Chromosome"/>
</dbReference>
<feature type="chain" id="PRO_5045199349" evidence="1">
    <location>
        <begin position="21"/>
        <end position="102"/>
    </location>
</feature>
<accession>A0ABN4D306</accession>
<keyword evidence="3" id="KW-1185">Reference proteome</keyword>
<dbReference type="EMBL" id="CP007451">
    <property type="protein sequence ID" value="AHW61925.1"/>
    <property type="molecule type" value="Genomic_DNA"/>
</dbReference>
<reference evidence="2 3" key="1">
    <citation type="submission" date="2014-03" db="EMBL/GenBank/DDBJ databases">
        <title>Complete genome sequence of a deeply braunched marine Bacteroidia bacterium Draconibacterium orientale type strain FH5T.</title>
        <authorList>
            <person name="Li X."/>
            <person name="Wang X."/>
            <person name="Xie Z."/>
            <person name="Du Z."/>
            <person name="Chen G."/>
        </authorList>
    </citation>
    <scope>NUCLEOTIDE SEQUENCE [LARGE SCALE GENOMIC DNA]</scope>
    <source>
        <strain evidence="2 3">FH5</strain>
    </source>
</reference>
<name>A0ABN4D306_9BACT</name>
<feature type="signal peptide" evidence="1">
    <location>
        <begin position="1"/>
        <end position="20"/>
    </location>
</feature>